<proteinExistence type="predicted"/>
<reference evidence="2" key="1">
    <citation type="submission" date="2021-01" db="EMBL/GenBank/DDBJ databases">
        <title>Whole genome shotgun sequence of Rugosimonospora africana NBRC 104875.</title>
        <authorList>
            <person name="Komaki H."/>
            <person name="Tamura T."/>
        </authorList>
    </citation>
    <scope>NUCLEOTIDE SEQUENCE</scope>
    <source>
        <strain evidence="2">NBRC 104875</strain>
    </source>
</reference>
<evidence type="ECO:0008006" key="4">
    <source>
        <dbReference type="Google" id="ProtNLM"/>
    </source>
</evidence>
<sequence length="686" mass="69571">MDVNRGIAGRIRPLMAGAVAAGLLLTGCDAGGAAHRTSPVPVGTFALVGFGSCADLLAGLRAAANARVTAYGLGGATPVFAGGGPVPDAVAAGSGTNAGGPVAGRADAAGGTSADAASTPAYSGTNTAEPGVDEPDLVKTDGHRIVVISDGVLRVIDAASRKVTGSLPLGEQNGNGTGTGSIGGFDDIGYGSGGDAGLLLAGDRALVFTRTGGIDDITGPALLLVDLAGQPRIVGSYAIDGNLVDARQVGATVRVVVRSAPRINFPRLDNATDAQRLAANHAAIDKSGPADWLPGYAVTTGGKTTRGTVPCDAVSRPAEYSGSSMLTVLTFPLGTGSKGTGATGTAPTGTASLGTGNPVTVVADGTTVYSNGSSLYVAGDNRWRLMQPMIALPSGGPSVRPSPPQQRTELYQFDTAGTGRPGFVGAGSVPGYLINQYALSDWGGNLRVATTEGDSSAVYVLHRSGSALRTIGKVGGLGKGERIYAVRFDAGIGYVVTYRQTDPLYAVDLRDPAHPSLSGSLDIDGYSAYLHPIDGDRLIGVGQAAGPDGRIQGAAVSLFDVSNPAAPKRLTQYRVRYGHSTAEFDPHAFLYWPATGLLVLPMTTVNVGPLQKPRGPMPPVAKQTAGAVTLHVTANAIRALATGSVSHENQPISRSLVVDRTLWTVSANGLAAYDLSSLAAQAWLPY</sequence>
<dbReference type="Proteomes" id="UP000642748">
    <property type="component" value="Unassembled WGS sequence"/>
</dbReference>
<accession>A0A8J3VNR6</accession>
<comment type="caution">
    <text evidence="2">The sequence shown here is derived from an EMBL/GenBank/DDBJ whole genome shotgun (WGS) entry which is preliminary data.</text>
</comment>
<dbReference type="InterPro" id="IPR019198">
    <property type="entry name" value="Beta_propeller_containing"/>
</dbReference>
<dbReference type="AlphaFoldDB" id="A0A8J3VNR6"/>
<evidence type="ECO:0000256" key="1">
    <source>
        <dbReference type="SAM" id="MobiDB-lite"/>
    </source>
</evidence>
<dbReference type="EMBL" id="BONZ01000013">
    <property type="protein sequence ID" value="GIH13152.1"/>
    <property type="molecule type" value="Genomic_DNA"/>
</dbReference>
<feature type="region of interest" description="Disordered" evidence="1">
    <location>
        <begin position="103"/>
        <end position="137"/>
    </location>
</feature>
<dbReference type="PROSITE" id="PS51257">
    <property type="entry name" value="PROKAR_LIPOPROTEIN"/>
    <property type="match status" value="1"/>
</dbReference>
<feature type="compositionally biased region" description="Low complexity" evidence="1">
    <location>
        <begin position="106"/>
        <end position="119"/>
    </location>
</feature>
<evidence type="ECO:0000313" key="3">
    <source>
        <dbReference type="Proteomes" id="UP000642748"/>
    </source>
</evidence>
<organism evidence="2 3">
    <name type="scientific">Rugosimonospora africana</name>
    <dbReference type="NCBI Taxonomy" id="556532"/>
    <lineage>
        <taxon>Bacteria</taxon>
        <taxon>Bacillati</taxon>
        <taxon>Actinomycetota</taxon>
        <taxon>Actinomycetes</taxon>
        <taxon>Micromonosporales</taxon>
        <taxon>Micromonosporaceae</taxon>
        <taxon>Rugosimonospora</taxon>
    </lineage>
</organism>
<gene>
    <name evidence="2" type="ORF">Raf01_13240</name>
</gene>
<protein>
    <recommendedName>
        <fullName evidence="4">Beta propeller domain-containing protein</fullName>
    </recommendedName>
</protein>
<keyword evidence="3" id="KW-1185">Reference proteome</keyword>
<evidence type="ECO:0000313" key="2">
    <source>
        <dbReference type="EMBL" id="GIH13152.1"/>
    </source>
</evidence>
<dbReference type="Pfam" id="PF09826">
    <property type="entry name" value="Beta_propel"/>
    <property type="match status" value="1"/>
</dbReference>
<name>A0A8J3VNR6_9ACTN</name>